<dbReference type="Proteomes" id="UP000245790">
    <property type="component" value="Unassembled WGS sequence"/>
</dbReference>
<sequence length="284" mass="31863">MQILNNKTDAQQQLRALKQQGKRIAFVPTMGNLHEGHLTLVHQAKQQADIVVVSIYVNPLQFGPNEDYSAYPRTLEKDSQQLTNEGVDFLFLPTNETIYPRGKEHHTTVKVIDSLTNKLCGASRPGHFTGVTTVVNILFNIIQPNVAIFGKKDFQQLMVIRRMTEDLSLPIEIVGGDIMREKNGLAMSSRNGYLSSTEKDKAAHLRAIIIATQKQIEAGDTNFSGLIRHAKQQLENDGFKVDYFSIVRTDDLEPAIKNDKQLLIAAAAWLGKPRLIDNQEVFLK</sequence>
<comment type="miscellaneous">
    <text evidence="8">The reaction proceeds by a bi uni uni bi ping pong mechanism.</text>
</comment>
<evidence type="ECO:0000256" key="5">
    <source>
        <dbReference type="ARBA" id="ARBA00022741"/>
    </source>
</evidence>
<evidence type="ECO:0000256" key="6">
    <source>
        <dbReference type="ARBA" id="ARBA00022840"/>
    </source>
</evidence>
<dbReference type="GO" id="GO:0004592">
    <property type="term" value="F:pantoate-beta-alanine ligase activity"/>
    <property type="evidence" value="ECO:0007669"/>
    <property type="project" value="UniProtKB-UniRule"/>
</dbReference>
<dbReference type="InterPro" id="IPR014729">
    <property type="entry name" value="Rossmann-like_a/b/a_fold"/>
</dbReference>
<keyword evidence="3 8" id="KW-0436">Ligase</keyword>
<comment type="similarity">
    <text evidence="2 8">Belongs to the pantothenate synthetase family.</text>
</comment>
<comment type="function">
    <text evidence="8">Catalyzes the condensation of pantoate with beta-alanine in an ATP-dependent reaction via a pantoyl-adenylate intermediate.</text>
</comment>
<dbReference type="OrthoDB" id="9773087at2"/>
<dbReference type="EC" id="6.3.2.1" evidence="8"/>
<dbReference type="NCBIfam" id="TIGR00018">
    <property type="entry name" value="panC"/>
    <property type="match status" value="1"/>
</dbReference>
<evidence type="ECO:0000256" key="8">
    <source>
        <dbReference type="HAMAP-Rule" id="MF_00158"/>
    </source>
</evidence>
<dbReference type="HAMAP" id="MF_00158">
    <property type="entry name" value="PanC"/>
    <property type="match status" value="1"/>
</dbReference>
<keyword evidence="5 8" id="KW-0547">Nucleotide-binding</keyword>
<dbReference type="FunFam" id="3.30.1300.10:FF:000001">
    <property type="entry name" value="Pantothenate synthetase"/>
    <property type="match status" value="1"/>
</dbReference>
<evidence type="ECO:0000256" key="2">
    <source>
        <dbReference type="ARBA" id="ARBA00009256"/>
    </source>
</evidence>
<dbReference type="SUPFAM" id="SSF52374">
    <property type="entry name" value="Nucleotidylyl transferase"/>
    <property type="match status" value="1"/>
</dbReference>
<comment type="catalytic activity">
    <reaction evidence="7 8">
        <text>(R)-pantoate + beta-alanine + ATP = (R)-pantothenate + AMP + diphosphate + H(+)</text>
        <dbReference type="Rhea" id="RHEA:10912"/>
        <dbReference type="ChEBI" id="CHEBI:15378"/>
        <dbReference type="ChEBI" id="CHEBI:15980"/>
        <dbReference type="ChEBI" id="CHEBI:29032"/>
        <dbReference type="ChEBI" id="CHEBI:30616"/>
        <dbReference type="ChEBI" id="CHEBI:33019"/>
        <dbReference type="ChEBI" id="CHEBI:57966"/>
        <dbReference type="ChEBI" id="CHEBI:456215"/>
        <dbReference type="EC" id="6.3.2.1"/>
    </reaction>
</comment>
<evidence type="ECO:0000313" key="9">
    <source>
        <dbReference type="EMBL" id="PWK51875.1"/>
    </source>
</evidence>
<dbReference type="NCBIfam" id="TIGR00125">
    <property type="entry name" value="cyt_tran_rel"/>
    <property type="match status" value="1"/>
</dbReference>
<dbReference type="Gene3D" id="3.40.50.620">
    <property type="entry name" value="HUPs"/>
    <property type="match status" value="1"/>
</dbReference>
<comment type="caution">
    <text evidence="9">The sequence shown here is derived from an EMBL/GenBank/DDBJ whole genome shotgun (WGS) entry which is preliminary data.</text>
</comment>
<comment type="subcellular location">
    <subcellularLocation>
        <location evidence="8">Cytoplasm</location>
    </subcellularLocation>
</comment>
<dbReference type="RefSeq" id="WP_109763259.1">
    <property type="nucleotide sequence ID" value="NZ_QGGU01000005.1"/>
</dbReference>
<feature type="binding site" evidence="8">
    <location>
        <begin position="30"/>
        <end position="37"/>
    </location>
    <ligand>
        <name>ATP</name>
        <dbReference type="ChEBI" id="CHEBI:30616"/>
    </ligand>
</feature>
<name>A0A316FUY3_9GAMM</name>
<dbReference type="FunFam" id="3.40.50.620:FF:000013">
    <property type="entry name" value="Pantothenate synthetase"/>
    <property type="match status" value="1"/>
</dbReference>
<comment type="subunit">
    <text evidence="8">Homodimer.</text>
</comment>
<dbReference type="Pfam" id="PF02569">
    <property type="entry name" value="Pantoate_ligase"/>
    <property type="match status" value="1"/>
</dbReference>
<feature type="binding site" evidence="8">
    <location>
        <position position="61"/>
    </location>
    <ligand>
        <name>(R)-pantoate</name>
        <dbReference type="ChEBI" id="CHEBI:15980"/>
    </ligand>
</feature>
<organism evidence="9 10">
    <name type="scientific">Pleionea mediterranea</name>
    <dbReference type="NCBI Taxonomy" id="523701"/>
    <lineage>
        <taxon>Bacteria</taxon>
        <taxon>Pseudomonadati</taxon>
        <taxon>Pseudomonadota</taxon>
        <taxon>Gammaproteobacteria</taxon>
        <taxon>Oceanospirillales</taxon>
        <taxon>Pleioneaceae</taxon>
        <taxon>Pleionea</taxon>
    </lineage>
</organism>
<comment type="pathway">
    <text evidence="1 8">Cofactor biosynthesis; (R)-pantothenate biosynthesis; (R)-pantothenate from (R)-pantoate and beta-alanine: step 1/1.</text>
</comment>
<evidence type="ECO:0000256" key="1">
    <source>
        <dbReference type="ARBA" id="ARBA00004990"/>
    </source>
</evidence>
<proteinExistence type="inferred from homology"/>
<evidence type="ECO:0000313" key="10">
    <source>
        <dbReference type="Proteomes" id="UP000245790"/>
    </source>
</evidence>
<protein>
    <recommendedName>
        <fullName evidence="8">Pantothenate synthetase</fullName>
        <shortName evidence="8">PS</shortName>
        <ecNumber evidence="8">6.3.2.1</ecNumber>
    </recommendedName>
    <alternativeName>
        <fullName evidence="8">Pantoate--beta-alanine ligase</fullName>
    </alternativeName>
    <alternativeName>
        <fullName evidence="8">Pantoate-activating enzyme</fullName>
    </alternativeName>
</protein>
<dbReference type="InterPro" id="IPR042176">
    <property type="entry name" value="Pantoate_ligase_C"/>
</dbReference>
<dbReference type="PANTHER" id="PTHR21299:SF1">
    <property type="entry name" value="PANTOATE--BETA-ALANINE LIGASE"/>
    <property type="match status" value="1"/>
</dbReference>
<reference evidence="9 10" key="1">
    <citation type="submission" date="2018-05" db="EMBL/GenBank/DDBJ databases">
        <title>Genomic Encyclopedia of Type Strains, Phase IV (KMG-IV): sequencing the most valuable type-strain genomes for metagenomic binning, comparative biology and taxonomic classification.</title>
        <authorList>
            <person name="Goeker M."/>
        </authorList>
    </citation>
    <scope>NUCLEOTIDE SEQUENCE [LARGE SCALE GENOMIC DNA]</scope>
    <source>
        <strain evidence="9 10">DSM 25350</strain>
    </source>
</reference>
<dbReference type="AlphaFoldDB" id="A0A316FUY3"/>
<dbReference type="Gene3D" id="3.30.1300.10">
    <property type="entry name" value="Pantoate-beta-alanine ligase, C-terminal domain"/>
    <property type="match status" value="1"/>
</dbReference>
<dbReference type="InterPro" id="IPR004821">
    <property type="entry name" value="Cyt_trans-like"/>
</dbReference>
<keyword evidence="6 8" id="KW-0067">ATP-binding</keyword>
<evidence type="ECO:0000256" key="4">
    <source>
        <dbReference type="ARBA" id="ARBA00022655"/>
    </source>
</evidence>
<dbReference type="GO" id="GO:0005524">
    <property type="term" value="F:ATP binding"/>
    <property type="evidence" value="ECO:0007669"/>
    <property type="project" value="UniProtKB-KW"/>
</dbReference>
<feature type="active site" description="Proton donor" evidence="8">
    <location>
        <position position="37"/>
    </location>
</feature>
<dbReference type="InterPro" id="IPR003721">
    <property type="entry name" value="Pantoate_ligase"/>
</dbReference>
<keyword evidence="4 8" id="KW-0566">Pantothenate biosynthesis</keyword>
<dbReference type="GO" id="GO:0015940">
    <property type="term" value="P:pantothenate biosynthetic process"/>
    <property type="evidence" value="ECO:0007669"/>
    <property type="project" value="UniProtKB-UniRule"/>
</dbReference>
<feature type="binding site" evidence="8">
    <location>
        <begin position="187"/>
        <end position="190"/>
    </location>
    <ligand>
        <name>ATP</name>
        <dbReference type="ChEBI" id="CHEBI:30616"/>
    </ligand>
</feature>
<gene>
    <name evidence="8" type="primary">panC</name>
    <name evidence="9" type="ORF">C8D97_105191</name>
</gene>
<dbReference type="PANTHER" id="PTHR21299">
    <property type="entry name" value="CYTIDYLATE KINASE/PANTOATE-BETA-ALANINE LIGASE"/>
    <property type="match status" value="1"/>
</dbReference>
<dbReference type="EMBL" id="QGGU01000005">
    <property type="protein sequence ID" value="PWK51875.1"/>
    <property type="molecule type" value="Genomic_DNA"/>
</dbReference>
<keyword evidence="10" id="KW-1185">Reference proteome</keyword>
<feature type="binding site" evidence="8">
    <location>
        <begin position="150"/>
        <end position="153"/>
    </location>
    <ligand>
        <name>ATP</name>
        <dbReference type="ChEBI" id="CHEBI:30616"/>
    </ligand>
</feature>
<dbReference type="GO" id="GO:0005829">
    <property type="term" value="C:cytosol"/>
    <property type="evidence" value="ECO:0007669"/>
    <property type="project" value="TreeGrafter"/>
</dbReference>
<accession>A0A316FUY3</accession>
<dbReference type="CDD" id="cd00560">
    <property type="entry name" value="PanC"/>
    <property type="match status" value="1"/>
</dbReference>
<feature type="binding site" evidence="8">
    <location>
        <position position="61"/>
    </location>
    <ligand>
        <name>beta-alanine</name>
        <dbReference type="ChEBI" id="CHEBI:57966"/>
    </ligand>
</feature>
<comment type="caution">
    <text evidence="8">Lacks conserved residue(s) required for the propagation of feature annotation.</text>
</comment>
<dbReference type="UniPathway" id="UPA00028">
    <property type="reaction ID" value="UER00005"/>
</dbReference>
<keyword evidence="8" id="KW-0963">Cytoplasm</keyword>
<evidence type="ECO:0000256" key="3">
    <source>
        <dbReference type="ARBA" id="ARBA00022598"/>
    </source>
</evidence>
<evidence type="ECO:0000256" key="7">
    <source>
        <dbReference type="ARBA" id="ARBA00048258"/>
    </source>
</evidence>
<feature type="binding site" evidence="8">
    <location>
        <position position="156"/>
    </location>
    <ligand>
        <name>(R)-pantoate</name>
        <dbReference type="ChEBI" id="CHEBI:15980"/>
    </ligand>
</feature>